<sequence>MLRSAMWRHHLLPGSTKDDQLEGPSMSETLTNLIGWCSTLILLLTVSSQVYEQWRTRSVRGVSHWLFTGQLAASTGFVIYSVLQGDWVFVASNVMLLVTALVGQVLFLRNRRRSSNSE</sequence>
<protein>
    <submittedName>
        <fullName evidence="6">PQ-loop repeat-containing protein</fullName>
    </submittedName>
</protein>
<feature type="transmembrane region" description="Helical" evidence="5">
    <location>
        <begin position="63"/>
        <end position="83"/>
    </location>
</feature>
<keyword evidence="4 5" id="KW-0472">Membrane</keyword>
<feature type="transmembrane region" description="Helical" evidence="5">
    <location>
        <begin position="89"/>
        <end position="108"/>
    </location>
</feature>
<gene>
    <name evidence="6" type="ORF">HNO84_21610</name>
</gene>
<proteinExistence type="predicted"/>
<dbReference type="EMBL" id="JABFMT010000037">
    <property type="protein sequence ID" value="NUU04215.1"/>
    <property type="molecule type" value="Genomic_DNA"/>
</dbReference>
<name>A0ABX2M1H2_9BURK</name>
<dbReference type="Pfam" id="PF04193">
    <property type="entry name" value="PQ-loop"/>
    <property type="match status" value="1"/>
</dbReference>
<comment type="caution">
    <text evidence="6">The sequence shown here is derived from an EMBL/GenBank/DDBJ whole genome shotgun (WGS) entry which is preliminary data.</text>
</comment>
<accession>A0ABX2M1H2</accession>
<evidence type="ECO:0000256" key="1">
    <source>
        <dbReference type="ARBA" id="ARBA00004141"/>
    </source>
</evidence>
<evidence type="ECO:0000256" key="4">
    <source>
        <dbReference type="ARBA" id="ARBA00023136"/>
    </source>
</evidence>
<organism evidence="6 7">
    <name type="scientific">Herbaspirillum robiniae</name>
    <dbReference type="NCBI Taxonomy" id="2014887"/>
    <lineage>
        <taxon>Bacteria</taxon>
        <taxon>Pseudomonadati</taxon>
        <taxon>Pseudomonadota</taxon>
        <taxon>Betaproteobacteria</taxon>
        <taxon>Burkholderiales</taxon>
        <taxon>Oxalobacteraceae</taxon>
        <taxon>Herbaspirillum</taxon>
    </lineage>
</organism>
<keyword evidence="7" id="KW-1185">Reference proteome</keyword>
<evidence type="ECO:0000256" key="5">
    <source>
        <dbReference type="SAM" id="Phobius"/>
    </source>
</evidence>
<evidence type="ECO:0000256" key="3">
    <source>
        <dbReference type="ARBA" id="ARBA00022989"/>
    </source>
</evidence>
<dbReference type="Proteomes" id="UP000536746">
    <property type="component" value="Unassembled WGS sequence"/>
</dbReference>
<keyword evidence="2 5" id="KW-0812">Transmembrane</keyword>
<reference evidence="6 7" key="1">
    <citation type="journal article" date="2020" name="Front. Plant Sci.">
        <title>Isolation of Rhizosphere Bacteria That Improve Quality and Water Stress Tolerance in Greenhouse Ornamentals.</title>
        <authorList>
            <person name="Nordstedt N.P."/>
            <person name="Jones M.L."/>
        </authorList>
    </citation>
    <scope>NUCLEOTIDE SEQUENCE [LARGE SCALE GENOMIC DNA]</scope>
    <source>
        <strain evidence="6 7">C6C2</strain>
    </source>
</reference>
<evidence type="ECO:0000256" key="2">
    <source>
        <dbReference type="ARBA" id="ARBA00022692"/>
    </source>
</evidence>
<dbReference type="InterPro" id="IPR006603">
    <property type="entry name" value="PQ-loop_rpt"/>
</dbReference>
<comment type="subcellular location">
    <subcellularLocation>
        <location evidence="1">Membrane</location>
        <topology evidence="1">Multi-pass membrane protein</topology>
    </subcellularLocation>
</comment>
<evidence type="ECO:0000313" key="6">
    <source>
        <dbReference type="EMBL" id="NUU04215.1"/>
    </source>
</evidence>
<keyword evidence="3 5" id="KW-1133">Transmembrane helix</keyword>
<evidence type="ECO:0000313" key="7">
    <source>
        <dbReference type="Proteomes" id="UP000536746"/>
    </source>
</evidence>
<dbReference type="Gene3D" id="1.20.1280.290">
    <property type="match status" value="1"/>
</dbReference>